<dbReference type="KEGG" id="pmar:B0X71_17885"/>
<dbReference type="PANTHER" id="PTHR46268">
    <property type="entry name" value="STRESS RESPONSE PROTEIN NHAX"/>
    <property type="match status" value="1"/>
</dbReference>
<dbReference type="RefSeq" id="WP_077590688.1">
    <property type="nucleotide sequence ID" value="NZ_CP019640.1"/>
</dbReference>
<protein>
    <recommendedName>
        <fullName evidence="2">UspA domain-containing protein</fullName>
    </recommendedName>
</protein>
<proteinExistence type="inferred from homology"/>
<name>A0A1Q2L2U9_9BACL</name>
<sequence length="144" mass="15795">MSVQFKNILVGYDGSDWSKKALEAAVKLASEEPRSKINIVTAVPPVTLYYPAISSYETVSQESHAKAEEMLTEARELVGEPDLIGEVKMLEGNPPQQIIRYAENNETDLIIVGSRGLGNIKELFLGSTSHNVTQKAHCPVLIVK</sequence>
<dbReference type="PANTHER" id="PTHR46268:SF6">
    <property type="entry name" value="UNIVERSAL STRESS PROTEIN UP12"/>
    <property type="match status" value="1"/>
</dbReference>
<evidence type="ECO:0000256" key="1">
    <source>
        <dbReference type="ARBA" id="ARBA00008791"/>
    </source>
</evidence>
<dbReference type="Proteomes" id="UP000188184">
    <property type="component" value="Chromosome"/>
</dbReference>
<reference evidence="3 4" key="1">
    <citation type="submission" date="2017-02" db="EMBL/GenBank/DDBJ databases">
        <title>The complete genomic sequence of a novel cold adapted crude oil-degrading bacterium Planococcus qaidamina Y42.</title>
        <authorList>
            <person name="Yang R."/>
        </authorList>
    </citation>
    <scope>NUCLEOTIDE SEQUENCE [LARGE SCALE GENOMIC DNA]</scope>
    <source>
        <strain evidence="3 4">Y42</strain>
    </source>
</reference>
<dbReference type="SUPFAM" id="SSF52402">
    <property type="entry name" value="Adenine nucleotide alpha hydrolases-like"/>
    <property type="match status" value="1"/>
</dbReference>
<dbReference type="AlphaFoldDB" id="A0A1Q2L2U9"/>
<evidence type="ECO:0000313" key="3">
    <source>
        <dbReference type="EMBL" id="AQQ54788.1"/>
    </source>
</evidence>
<dbReference type="Pfam" id="PF00582">
    <property type="entry name" value="Usp"/>
    <property type="match status" value="1"/>
</dbReference>
<dbReference type="InterPro" id="IPR014729">
    <property type="entry name" value="Rossmann-like_a/b/a_fold"/>
</dbReference>
<dbReference type="InterPro" id="IPR006015">
    <property type="entry name" value="Universal_stress_UspA"/>
</dbReference>
<gene>
    <name evidence="3" type="ORF">B0X71_17885</name>
</gene>
<dbReference type="CDD" id="cd00293">
    <property type="entry name" value="USP-like"/>
    <property type="match status" value="1"/>
</dbReference>
<dbReference type="PRINTS" id="PR01438">
    <property type="entry name" value="UNVRSLSTRESS"/>
</dbReference>
<feature type="domain" description="UspA" evidence="2">
    <location>
        <begin position="5"/>
        <end position="144"/>
    </location>
</feature>
<dbReference type="InterPro" id="IPR006016">
    <property type="entry name" value="UspA"/>
</dbReference>
<comment type="similarity">
    <text evidence="1">Belongs to the universal stress protein A family.</text>
</comment>
<dbReference type="EMBL" id="CP019640">
    <property type="protein sequence ID" value="AQQ54788.1"/>
    <property type="molecule type" value="Genomic_DNA"/>
</dbReference>
<evidence type="ECO:0000313" key="4">
    <source>
        <dbReference type="Proteomes" id="UP000188184"/>
    </source>
</evidence>
<dbReference type="OrthoDB" id="9777884at2"/>
<keyword evidence="4" id="KW-1185">Reference proteome</keyword>
<evidence type="ECO:0000259" key="2">
    <source>
        <dbReference type="Pfam" id="PF00582"/>
    </source>
</evidence>
<dbReference type="Gene3D" id="3.40.50.620">
    <property type="entry name" value="HUPs"/>
    <property type="match status" value="1"/>
</dbReference>
<organism evidence="3 4">
    <name type="scientific">Planococcus lenghuensis</name>
    <dbReference type="NCBI Taxonomy" id="2213202"/>
    <lineage>
        <taxon>Bacteria</taxon>
        <taxon>Bacillati</taxon>
        <taxon>Bacillota</taxon>
        <taxon>Bacilli</taxon>
        <taxon>Bacillales</taxon>
        <taxon>Caryophanaceae</taxon>
        <taxon>Planococcus</taxon>
    </lineage>
</organism>
<accession>A0A1Q2L2U9</accession>